<dbReference type="PROSITE" id="PS51733">
    <property type="entry name" value="BPL_LPL_CATALYTIC"/>
    <property type="match status" value="1"/>
</dbReference>
<dbReference type="HAMAP" id="MF_02119">
    <property type="entry name" value="LipL"/>
    <property type="match status" value="1"/>
</dbReference>
<dbReference type="InterPro" id="IPR050664">
    <property type="entry name" value="Octanoyltrans_LipM/LipL"/>
</dbReference>
<evidence type="ECO:0000256" key="2">
    <source>
        <dbReference type="ARBA" id="ARBA00023315"/>
    </source>
</evidence>
<feature type="site" description="Lowers pKa of active site Cys" evidence="3">
    <location>
        <position position="178"/>
    </location>
</feature>
<dbReference type="PANTHER" id="PTHR43679:SF2">
    <property type="entry name" value="OCTANOYL-[GCVH]:PROTEIN N-OCTANOYLTRANSFERASE"/>
    <property type="match status" value="1"/>
</dbReference>
<gene>
    <name evidence="3" type="primary">lipL</name>
    <name evidence="5" type="ORF">QY95_01117</name>
</gene>
<proteinExistence type="inferred from homology"/>
<comment type="catalytic activity">
    <reaction evidence="3">
        <text>N(6)-octanoyl-L-lysyl-[glycine-cleavage complex H protein] + L-lysyl-[lipoyl-carrier protein] = N(6)-octanoyl-L-lysyl-[lipoyl-carrier protein] + L-lysyl-[glycine-cleavage complex H protein]</text>
        <dbReference type="Rhea" id="RHEA:20213"/>
        <dbReference type="Rhea" id="RHEA-COMP:10500"/>
        <dbReference type="Rhea" id="RHEA-COMP:10501"/>
        <dbReference type="Rhea" id="RHEA-COMP:10503"/>
        <dbReference type="Rhea" id="RHEA-COMP:10504"/>
        <dbReference type="ChEBI" id="CHEBI:29969"/>
        <dbReference type="ChEBI" id="CHEBI:78809"/>
        <dbReference type="EC" id="2.3.1.204"/>
    </reaction>
</comment>
<keyword evidence="2 3" id="KW-0012">Acyltransferase</keyword>
<accession>A0A0F5HT37</accession>
<dbReference type="InterPro" id="IPR004143">
    <property type="entry name" value="BPL_LPL_catalytic"/>
</dbReference>
<dbReference type="Gene3D" id="3.30.930.10">
    <property type="entry name" value="Bira Bifunctional Protein, Domain 2"/>
    <property type="match status" value="1"/>
</dbReference>
<keyword evidence="1 3" id="KW-0808">Transferase</keyword>
<feature type="domain" description="BPL/LPL catalytic" evidence="4">
    <location>
        <begin position="61"/>
        <end position="246"/>
    </location>
</feature>
<comment type="similarity">
    <text evidence="3">Belongs to the octanoyltransferase LipL family.</text>
</comment>
<dbReference type="InterPro" id="IPR024897">
    <property type="entry name" value="LipL"/>
</dbReference>
<accession>A0A0F5I607</accession>
<dbReference type="EC" id="2.3.1.204" evidence="3"/>
<dbReference type="STRING" id="1221996.QY95_01117"/>
<dbReference type="GO" id="GO:0016874">
    <property type="term" value="F:ligase activity"/>
    <property type="evidence" value="ECO:0007669"/>
    <property type="project" value="UniProtKB-KW"/>
</dbReference>
<comment type="function">
    <text evidence="3">Catalyzes the amidotransfer (transamidation) of the octanoyl moiety from octanoyl-GcvH to the lipoyl domain of the E2 subunit of lipoate-dependent enzymes.</text>
</comment>
<keyword evidence="5" id="KW-0436">Ligase</keyword>
<comment type="miscellaneous">
    <text evidence="3">The reaction proceeds via a thioester-linked acyl-enzyme intermediate.</text>
</comment>
<comment type="pathway">
    <text evidence="3">Protein modification; protein lipoylation via endogenous pathway; protein N(6)-(lipoyl)lysine from octanoyl-[acyl-carrier-protein].</text>
</comment>
<dbReference type="CDD" id="cd16443">
    <property type="entry name" value="LplA"/>
    <property type="match status" value="1"/>
</dbReference>
<dbReference type="PANTHER" id="PTHR43679">
    <property type="entry name" value="OCTANOYLTRANSFERASE LIPM-RELATED"/>
    <property type="match status" value="1"/>
</dbReference>
<evidence type="ECO:0000256" key="3">
    <source>
        <dbReference type="HAMAP-Rule" id="MF_02119"/>
    </source>
</evidence>
<sequence>MYNYDKGNVIDREGERVMNETMELLKQEEWRLIDQSSLGPMFDALQSFAFDDTLCTSVGAGASPPTARAWVHHETIVLGIQDTKLPYLEEGVKTLREEGYKVIVRNSGGLAVVLDAGVLNISLILPDTEKGIDIDRGYEAMFLLIRQMFADFPVTIEAREIVGSYCPGSYDLSIGGQKFAGISQRRLRHGVAVQIYLCVTGSGSERAETIRRFYEAARKQENTKWVYPDIQPEVMASLSELLGQEITIQEVMTRFLTALNQHAERLQASSLQGEELDLYQGYLQRVRERNDKALAHL</sequence>
<evidence type="ECO:0000256" key="1">
    <source>
        <dbReference type="ARBA" id="ARBA00022679"/>
    </source>
</evidence>
<dbReference type="EMBL" id="JWIR02000025">
    <property type="protein sequence ID" value="KKB41054.1"/>
    <property type="molecule type" value="Genomic_DNA"/>
</dbReference>
<dbReference type="GO" id="GO:0009249">
    <property type="term" value="P:protein lipoylation"/>
    <property type="evidence" value="ECO:0007669"/>
    <property type="project" value="UniProtKB-UniRule"/>
</dbReference>
<feature type="active site" description="Acyl-thioester intermediate" evidence="3">
    <location>
        <position position="166"/>
    </location>
</feature>
<evidence type="ECO:0000259" key="4">
    <source>
        <dbReference type="PROSITE" id="PS51733"/>
    </source>
</evidence>
<dbReference type="GO" id="GO:0009107">
    <property type="term" value="P:lipoate biosynthetic process"/>
    <property type="evidence" value="ECO:0007669"/>
    <property type="project" value="UniProtKB-UniRule"/>
</dbReference>
<evidence type="ECO:0000313" key="6">
    <source>
        <dbReference type="Proteomes" id="UP000031563"/>
    </source>
</evidence>
<keyword evidence="6" id="KW-1185">Reference proteome</keyword>
<dbReference type="Proteomes" id="UP000031563">
    <property type="component" value="Unassembled WGS sequence"/>
</dbReference>
<protein>
    <recommendedName>
        <fullName evidence="3">Octanoyl-[GcvH]:protein N-octanoyltransferase</fullName>
        <ecNumber evidence="3">2.3.1.204</ecNumber>
    </recommendedName>
    <alternativeName>
        <fullName evidence="3">Octanoyl-[GcvH]:E2 amidotransferase</fullName>
    </alternativeName>
</protein>
<dbReference type="GO" id="GO:0033819">
    <property type="term" value="F:lipoyl(octanoyl) transferase activity"/>
    <property type="evidence" value="ECO:0007669"/>
    <property type="project" value="InterPro"/>
</dbReference>
<comment type="caution">
    <text evidence="5">The sequence shown here is derived from an EMBL/GenBank/DDBJ whole genome shotgun (WGS) entry which is preliminary data.</text>
</comment>
<dbReference type="InterPro" id="IPR045864">
    <property type="entry name" value="aa-tRNA-synth_II/BPL/LPL"/>
</dbReference>
<organism evidence="5 6">
    <name type="scientific">Bacillus thermotolerans</name>
    <name type="common">Quasibacillus thermotolerans</name>
    <dbReference type="NCBI Taxonomy" id="1221996"/>
    <lineage>
        <taxon>Bacteria</taxon>
        <taxon>Bacillati</taxon>
        <taxon>Bacillota</taxon>
        <taxon>Bacilli</taxon>
        <taxon>Bacillales</taxon>
        <taxon>Bacillaceae</taxon>
        <taxon>Bacillus</taxon>
    </lineage>
</organism>
<dbReference type="AlphaFoldDB" id="A0A0F5HT37"/>
<dbReference type="Pfam" id="PF21948">
    <property type="entry name" value="LplA-B_cat"/>
    <property type="match status" value="1"/>
</dbReference>
<evidence type="ECO:0000313" key="5">
    <source>
        <dbReference type="EMBL" id="KKB41054.1"/>
    </source>
</evidence>
<reference evidence="5" key="1">
    <citation type="submission" date="2015-02" db="EMBL/GenBank/DDBJ databases">
        <title>Genome Assembly of Bacillaceae bacterium MTCC 8252.</title>
        <authorList>
            <person name="Verma A."/>
            <person name="Khatri I."/>
            <person name="Mual P."/>
            <person name="Subramanian S."/>
            <person name="Krishnamurthi S."/>
        </authorList>
    </citation>
    <scope>NUCLEOTIDE SEQUENCE [LARGE SCALE GENOMIC DNA]</scope>
    <source>
        <strain evidence="5">MTCC 8252</strain>
    </source>
</reference>
<dbReference type="SUPFAM" id="SSF55681">
    <property type="entry name" value="Class II aaRS and biotin synthetases"/>
    <property type="match status" value="1"/>
</dbReference>
<name>A0A0F5HT37_BACTR</name>